<dbReference type="Gene3D" id="1.25.10.10">
    <property type="entry name" value="Leucine-rich Repeat Variant"/>
    <property type="match status" value="1"/>
</dbReference>
<protein>
    <submittedName>
        <fullName evidence="2">ARM repeat superfamily protein</fullName>
    </submittedName>
</protein>
<evidence type="ECO:0000313" key="3">
    <source>
        <dbReference type="Proteomes" id="UP000245207"/>
    </source>
</evidence>
<dbReference type="GO" id="GO:0005783">
    <property type="term" value="C:endoplasmic reticulum"/>
    <property type="evidence" value="ECO:0007669"/>
    <property type="project" value="TreeGrafter"/>
</dbReference>
<accession>A0A2U1NTY9</accession>
<keyword evidence="3" id="KW-1185">Reference proteome</keyword>
<organism evidence="2 3">
    <name type="scientific">Artemisia annua</name>
    <name type="common">Sweet wormwood</name>
    <dbReference type="NCBI Taxonomy" id="35608"/>
    <lineage>
        <taxon>Eukaryota</taxon>
        <taxon>Viridiplantae</taxon>
        <taxon>Streptophyta</taxon>
        <taxon>Embryophyta</taxon>
        <taxon>Tracheophyta</taxon>
        <taxon>Spermatophyta</taxon>
        <taxon>Magnoliopsida</taxon>
        <taxon>eudicotyledons</taxon>
        <taxon>Gunneridae</taxon>
        <taxon>Pentapetalae</taxon>
        <taxon>asterids</taxon>
        <taxon>campanulids</taxon>
        <taxon>Asterales</taxon>
        <taxon>Asteraceae</taxon>
        <taxon>Asteroideae</taxon>
        <taxon>Anthemideae</taxon>
        <taxon>Artemisiinae</taxon>
        <taxon>Artemisia</taxon>
    </lineage>
</organism>
<dbReference type="Pfam" id="PF08609">
    <property type="entry name" value="Fes1"/>
    <property type="match status" value="1"/>
</dbReference>
<sequence length="549" mass="61528">MDKDNSVQDHEDFEVNLFRVTKAKPLDKVVRPLVDDINSFKEPDLEVNLFQVNQDNQLDNVGGAPVDENNMEEEDDVEITLFQQSDPSHLSNVGDENNIEEEDDFEITLVQHTDPSNLRNVGEETMQLNENNNSEENDVQLAVVQDSQSPELGNTGTPTNKSHDLNLETQLPVMDDDSFYTAYASESDIAEEEPVNKSTLGLWENNNYNEDELDGGFPSLDGILHWAIGHSDPAKLQQQAQQHLSTQDDDILQKRQLEIKEVVEKLEEEMPSDSKLMQLAIHDLKNNNNLEDALHQLLILVEAIHNANNLHNMGGLSLVIAQLNNSDHTIRTTSAWVVGKAAQNNPLVQNQVLELGALPKLMLMVKSSFIEEAIKALYAVSAIVRNNDKGIELFYSQGGGIMIQGILSNTTADVRLHRRLVSLIADLAEYQLVYNSNLELPFLNNCALVKVLFDLTTSDDLDLQEKVLLAVKNLLMLESTELLVLDGFCGLKGALERMRLQLQQLIREENDNEYAIDVDGLCKEVNLIYLEKLTKTRGLNNISVSQVPT</sequence>
<dbReference type="GO" id="GO:0000774">
    <property type="term" value="F:adenyl-nucleotide exchange factor activity"/>
    <property type="evidence" value="ECO:0007669"/>
    <property type="project" value="TreeGrafter"/>
</dbReference>
<dbReference type="AlphaFoldDB" id="A0A2U1NTY9"/>
<evidence type="ECO:0000259" key="1">
    <source>
        <dbReference type="Pfam" id="PF08609"/>
    </source>
</evidence>
<dbReference type="PANTHER" id="PTHR19316">
    <property type="entry name" value="PROTEIN FOLDING REGULATOR"/>
    <property type="match status" value="1"/>
</dbReference>
<dbReference type="OrthoDB" id="10250458at2759"/>
<dbReference type="Proteomes" id="UP000245207">
    <property type="component" value="Unassembled WGS sequence"/>
</dbReference>
<gene>
    <name evidence="2" type="ORF">CTI12_AA229180</name>
</gene>
<dbReference type="EMBL" id="PKPP01002197">
    <property type="protein sequence ID" value="PWA76954.1"/>
    <property type="molecule type" value="Genomic_DNA"/>
</dbReference>
<dbReference type="InterPro" id="IPR013918">
    <property type="entry name" value="Nucleotide_exch_fac_Fes1"/>
</dbReference>
<dbReference type="InterPro" id="IPR016024">
    <property type="entry name" value="ARM-type_fold"/>
</dbReference>
<dbReference type="InterPro" id="IPR011989">
    <property type="entry name" value="ARM-like"/>
</dbReference>
<feature type="domain" description="Nucleotide exchange factor Fes1" evidence="1">
    <location>
        <begin position="220"/>
        <end position="310"/>
    </location>
</feature>
<proteinExistence type="predicted"/>
<comment type="caution">
    <text evidence="2">The sequence shown here is derived from an EMBL/GenBank/DDBJ whole genome shotgun (WGS) entry which is preliminary data.</text>
</comment>
<reference evidence="2 3" key="1">
    <citation type="journal article" date="2018" name="Mol. Plant">
        <title>The genome of Artemisia annua provides insight into the evolution of Asteraceae family and artemisinin biosynthesis.</title>
        <authorList>
            <person name="Shen Q."/>
            <person name="Zhang L."/>
            <person name="Liao Z."/>
            <person name="Wang S."/>
            <person name="Yan T."/>
            <person name="Shi P."/>
            <person name="Liu M."/>
            <person name="Fu X."/>
            <person name="Pan Q."/>
            <person name="Wang Y."/>
            <person name="Lv Z."/>
            <person name="Lu X."/>
            <person name="Zhang F."/>
            <person name="Jiang W."/>
            <person name="Ma Y."/>
            <person name="Chen M."/>
            <person name="Hao X."/>
            <person name="Li L."/>
            <person name="Tang Y."/>
            <person name="Lv G."/>
            <person name="Zhou Y."/>
            <person name="Sun X."/>
            <person name="Brodelius P.E."/>
            <person name="Rose J.K.C."/>
            <person name="Tang K."/>
        </authorList>
    </citation>
    <scope>NUCLEOTIDE SEQUENCE [LARGE SCALE GENOMIC DNA]</scope>
    <source>
        <strain evidence="3">cv. Huhao1</strain>
        <tissue evidence="2">Leaf</tissue>
    </source>
</reference>
<dbReference type="STRING" id="35608.A0A2U1NTY9"/>
<dbReference type="SUPFAM" id="SSF48371">
    <property type="entry name" value="ARM repeat"/>
    <property type="match status" value="1"/>
</dbReference>
<evidence type="ECO:0000313" key="2">
    <source>
        <dbReference type="EMBL" id="PWA76954.1"/>
    </source>
</evidence>
<name>A0A2U1NTY9_ARTAN</name>
<dbReference type="PANTHER" id="PTHR19316:SF32">
    <property type="entry name" value="ARM REPEAT SUPERFAMILY PROTEIN"/>
    <property type="match status" value="1"/>
</dbReference>
<dbReference type="InterPro" id="IPR050693">
    <property type="entry name" value="Hsp70_NEF-Inhibitors"/>
</dbReference>